<dbReference type="Pfam" id="PF17775">
    <property type="entry name" value="YchJ_M-like"/>
    <property type="match status" value="1"/>
</dbReference>
<reference evidence="5" key="1">
    <citation type="journal article" date="2018" name="Front. Microbiol.">
        <title>Genome-Based Analysis Reveals the Taxonomy and Diversity of the Family Idiomarinaceae.</title>
        <authorList>
            <person name="Liu Y."/>
            <person name="Lai Q."/>
            <person name="Shao Z."/>
        </authorList>
    </citation>
    <scope>NUCLEOTIDE SEQUENCE [LARGE SCALE GENOMIC DNA]</scope>
    <source>
        <strain evidence="5">AIS</strain>
    </source>
</reference>
<protein>
    <recommendedName>
        <fullName evidence="2">UPF0225 protein CWE13_02210</fullName>
    </recommendedName>
</protein>
<keyword evidence="5" id="KW-1185">Reference proteome</keyword>
<comment type="similarity">
    <text evidence="1 2">Belongs to the UPF0225 family.</text>
</comment>
<dbReference type="HAMAP" id="MF_00612">
    <property type="entry name" value="UPF0225"/>
    <property type="match status" value="1"/>
</dbReference>
<dbReference type="SUPFAM" id="SSF54427">
    <property type="entry name" value="NTF2-like"/>
    <property type="match status" value="1"/>
</dbReference>
<dbReference type="Proteomes" id="UP000286934">
    <property type="component" value="Unassembled WGS sequence"/>
</dbReference>
<dbReference type="PANTHER" id="PTHR33747">
    <property type="entry name" value="UPF0225 PROTEIN SCO1677"/>
    <property type="match status" value="1"/>
</dbReference>
<evidence type="ECO:0000256" key="1">
    <source>
        <dbReference type="ARBA" id="ARBA00010839"/>
    </source>
</evidence>
<dbReference type="PANTHER" id="PTHR33747:SF1">
    <property type="entry name" value="ADENYLATE CYCLASE-ASSOCIATED CAP C-TERMINAL DOMAIN-CONTAINING PROTEIN"/>
    <property type="match status" value="1"/>
</dbReference>
<proteinExistence type="inferred from homology"/>
<dbReference type="InterPro" id="IPR004027">
    <property type="entry name" value="SEC_C_motif"/>
</dbReference>
<accession>A0A432WXI9</accession>
<dbReference type="RefSeq" id="WP_126805694.1">
    <property type="nucleotide sequence ID" value="NZ_PIPP01000001.1"/>
</dbReference>
<dbReference type="InterPro" id="IPR023006">
    <property type="entry name" value="YchJ-like"/>
</dbReference>
<dbReference type="OrthoDB" id="21421at2"/>
<feature type="domain" description="YchJ-like middle NTF2-like" evidence="3">
    <location>
        <begin position="30"/>
        <end position="119"/>
    </location>
</feature>
<gene>
    <name evidence="4" type="ORF">CWE13_02210</name>
</gene>
<evidence type="ECO:0000313" key="5">
    <source>
        <dbReference type="Proteomes" id="UP000286934"/>
    </source>
</evidence>
<dbReference type="Gene3D" id="3.10.450.50">
    <property type="match status" value="1"/>
</dbReference>
<dbReference type="EMBL" id="PIPP01000001">
    <property type="protein sequence ID" value="RUO38475.1"/>
    <property type="molecule type" value="Genomic_DNA"/>
</dbReference>
<organism evidence="4 5">
    <name type="scientific">Aliidiomarina shirensis</name>
    <dbReference type="NCBI Taxonomy" id="1048642"/>
    <lineage>
        <taxon>Bacteria</taxon>
        <taxon>Pseudomonadati</taxon>
        <taxon>Pseudomonadota</taxon>
        <taxon>Gammaproteobacteria</taxon>
        <taxon>Alteromonadales</taxon>
        <taxon>Idiomarinaceae</taxon>
        <taxon>Aliidiomarina</taxon>
    </lineage>
</organism>
<dbReference type="Pfam" id="PF02810">
    <property type="entry name" value="SEC-C"/>
    <property type="match status" value="1"/>
</dbReference>
<dbReference type="AlphaFoldDB" id="A0A432WXI9"/>
<evidence type="ECO:0000256" key="2">
    <source>
        <dbReference type="HAMAP-Rule" id="MF_00612"/>
    </source>
</evidence>
<sequence>MLEEASCPCGSEKSYAQCCGVFHQGGGASTPELLMRSRYTAFVKGNIRYLQETWHPSTRPPLDLDGNPEWVKLQILESWQRNTKGYVHFRAFYQEQGVLQMMEEKSKFVYENGCWFYVEPENLKL</sequence>
<evidence type="ECO:0000259" key="3">
    <source>
        <dbReference type="Pfam" id="PF17775"/>
    </source>
</evidence>
<dbReference type="InterPro" id="IPR032710">
    <property type="entry name" value="NTF2-like_dom_sf"/>
</dbReference>
<name>A0A432WXI9_9GAMM</name>
<evidence type="ECO:0000313" key="4">
    <source>
        <dbReference type="EMBL" id="RUO38475.1"/>
    </source>
</evidence>
<comment type="caution">
    <text evidence="4">The sequence shown here is derived from an EMBL/GenBank/DDBJ whole genome shotgun (WGS) entry which is preliminary data.</text>
</comment>
<dbReference type="InterPro" id="IPR048469">
    <property type="entry name" value="YchJ-like_M"/>
</dbReference>